<dbReference type="SUPFAM" id="SSF52172">
    <property type="entry name" value="CheY-like"/>
    <property type="match status" value="3"/>
</dbReference>
<dbReference type="Gene3D" id="3.40.50.2300">
    <property type="match status" value="3"/>
</dbReference>
<keyword evidence="4" id="KW-0808">Transferase</keyword>
<feature type="modified residue" description="4-aspartylphosphate" evidence="7">
    <location>
        <position position="1112"/>
    </location>
</feature>
<dbReference type="Proteomes" id="UP000321917">
    <property type="component" value="Unassembled WGS sequence"/>
</dbReference>
<evidence type="ECO:0000256" key="1">
    <source>
        <dbReference type="ARBA" id="ARBA00000085"/>
    </source>
</evidence>
<dbReference type="InterPro" id="IPR024478">
    <property type="entry name" value="HlyB_4HB_MCP"/>
</dbReference>
<dbReference type="InterPro" id="IPR004358">
    <property type="entry name" value="Sig_transdc_His_kin-like_C"/>
</dbReference>
<evidence type="ECO:0000256" key="7">
    <source>
        <dbReference type="PROSITE-ProRule" id="PRU00169"/>
    </source>
</evidence>
<feature type="transmembrane region" description="Helical" evidence="9">
    <location>
        <begin position="332"/>
        <end position="354"/>
    </location>
</feature>
<dbReference type="SMART" id="SM00448">
    <property type="entry name" value="REC"/>
    <property type="match status" value="3"/>
</dbReference>
<keyword evidence="3 7" id="KW-0597">Phosphoprotein</keyword>
<dbReference type="CDD" id="cd00082">
    <property type="entry name" value="HisKA"/>
    <property type="match status" value="1"/>
</dbReference>
<dbReference type="EMBL" id="VOLR01000026">
    <property type="protein sequence ID" value="TWX55855.1"/>
    <property type="molecule type" value="Genomic_DNA"/>
</dbReference>
<evidence type="ECO:0000259" key="10">
    <source>
        <dbReference type="PROSITE" id="PS50109"/>
    </source>
</evidence>
<dbReference type="InterPro" id="IPR011006">
    <property type="entry name" value="CheY-like_superfamily"/>
</dbReference>
<dbReference type="InterPro" id="IPR036097">
    <property type="entry name" value="HisK_dim/P_sf"/>
</dbReference>
<dbReference type="Pfam" id="PF02518">
    <property type="entry name" value="HATPase_c"/>
    <property type="match status" value="1"/>
</dbReference>
<gene>
    <name evidence="12" type="ORF">ESZ26_15965</name>
    <name evidence="13" type="ORF">ESZ27_14020</name>
</gene>
<evidence type="ECO:0000259" key="11">
    <source>
        <dbReference type="PROSITE" id="PS50110"/>
    </source>
</evidence>
<sequence>MIKDMTLVKRISLLNFFSMLGIIIILTLGLFSLSVMNDNFNQVIEKDAAKAILSKDIKANLLEMHRSEKNVILSLTQEDMRGYNNDFLAAQGEIEKNIVDLTIIIDKENLAKLEAIKTFYGRYSNVYEDIYNLTIKNSNQKAKTLLNVDAINKIEILDTLTDDLALIINNEMLSVVSNSNSNSKVIASKLQALTLISSIESTILKSVRDAGRSILLVDADKIKKVAERSNFSLLQVNRDARKLRAITDKDKNTKIDQIIVALRAYEKVQSEVLNLAIKNTNQKALELSTTKSKGYIAKASELISEIVSYNDKRMNEAKVLSDTRYNEAFSRLLIIFSAVCIFLIYFSVITYKYFNEKLDTVYNKIDIIKTGKFEDDNDASESLDELGMIASALSISIKLLRESDVKSTNQNWVKEGVNTLNQELSTQTDTVEVSHKSIHFLCTYLNAGIGSLYIFDEETETLKQYANYAYVQREEIANKFALGEGTVGQVARQKSPIQLKNIKRTQLVVDTGTTSEPPLNTYTFPLIYQNKLFGVIEIGSSEIFDANAAEFFLLANEIIATALSSSKQSQKVQKLLEETQIKNQDIEKANVQMQEQQQELEEANAQMEEQQQQLEEANAQMEEQQQQLEEANAQMEEQQQQLEEKNLTLEESQLALDKRADDLAMSSKYKSEFLANMSHELRTPLNSIILLSDMLQDDMFGHLDKEEIKKASIIHNSGNELLRLINDVLDLSKVEAGKMDVIVDSFKSSTFNEEIGAQFEHQVEEKNLKFITSDSYKGVIRSDKDRLAQVVRNLISNALKFTKQGTISLDIKNGDNDSIEVSVSDTGIGISNDQLKSIFEAFQQADGGTSRIYGGTGLGLSISKELIHMLGGEIRVISKINEGSTFSIIIPNMKKGTNEDTDVNKHTDVDNHQEIKLAQTNTSIIESIDDDRGLLTAVDKVFLIIEDDRGFAETLRERINKENEYALIALNGKDGLALAKEYDVKGVLLDLGLPDMNGIDVLKEFKMNPSLRKIPVYVISGEERAKQTLEHGAIGYSFKPVARNDISHAIEKINSFNEKKVKDLLLVEDDDTQREALLEFTQSGTVKSTGVSTKEAALKELDKGIYDGIIIDLGLDDGNGYEICEYIKENNIQIPIIIYTGKSLSTEEEQKLRQYTDTIVIKTVASQKRLLEEVDIFMHRVKVKNKGKVQNINDIDLSGTKILVADDDIRNIYVLSEALGSKGAEIITANNGKEAVDTLDEHSDIDVILMDIMMPVMNGYEATKIIKSNASTKHIPIIAVTAKAMAEDQVKALEAGCDDYISKPLKMDISLGIVKSWIS</sequence>
<dbReference type="Gene3D" id="3.30.450.40">
    <property type="match status" value="1"/>
</dbReference>
<dbReference type="Gene3D" id="1.10.287.130">
    <property type="match status" value="1"/>
</dbReference>
<feature type="modified residue" description="4-aspartylphosphate" evidence="7">
    <location>
        <position position="990"/>
    </location>
</feature>
<dbReference type="PROSITE" id="PS50109">
    <property type="entry name" value="HIS_KIN"/>
    <property type="match status" value="1"/>
</dbReference>
<comment type="caution">
    <text evidence="13">The sequence shown here is derived from an EMBL/GenBank/DDBJ whole genome shotgun (WGS) entry which is preliminary data.</text>
</comment>
<dbReference type="PROSITE" id="PS50110">
    <property type="entry name" value="RESPONSE_REGULATORY"/>
    <property type="match status" value="3"/>
</dbReference>
<proteinExistence type="predicted"/>
<evidence type="ECO:0000256" key="6">
    <source>
        <dbReference type="ARBA" id="ARBA00023012"/>
    </source>
</evidence>
<dbReference type="Pfam" id="PF13185">
    <property type="entry name" value="GAF_2"/>
    <property type="match status" value="1"/>
</dbReference>
<feature type="modified residue" description="4-aspartylphosphate" evidence="7">
    <location>
        <position position="1251"/>
    </location>
</feature>
<comment type="catalytic activity">
    <reaction evidence="1">
        <text>ATP + protein L-histidine = ADP + protein N-phospho-L-histidine.</text>
        <dbReference type="EC" id="2.7.13.3"/>
    </reaction>
</comment>
<evidence type="ECO:0000313" key="13">
    <source>
        <dbReference type="EMBL" id="TWX64725.1"/>
    </source>
</evidence>
<dbReference type="SMART" id="SM00065">
    <property type="entry name" value="GAF"/>
    <property type="match status" value="1"/>
</dbReference>
<protein>
    <recommendedName>
        <fullName evidence="2">histidine kinase</fullName>
        <ecNumber evidence="2">2.7.13.3</ecNumber>
    </recommendedName>
</protein>
<evidence type="ECO:0000256" key="9">
    <source>
        <dbReference type="SAM" id="Phobius"/>
    </source>
</evidence>
<evidence type="ECO:0000256" key="2">
    <source>
        <dbReference type="ARBA" id="ARBA00012438"/>
    </source>
</evidence>
<dbReference type="SMART" id="SM00387">
    <property type="entry name" value="HATPase_c"/>
    <property type="match status" value="1"/>
</dbReference>
<dbReference type="GO" id="GO:0005886">
    <property type="term" value="C:plasma membrane"/>
    <property type="evidence" value="ECO:0007669"/>
    <property type="project" value="TreeGrafter"/>
</dbReference>
<keyword evidence="9" id="KW-0812">Transmembrane</keyword>
<dbReference type="PANTHER" id="PTHR43047">
    <property type="entry name" value="TWO-COMPONENT HISTIDINE PROTEIN KINASE"/>
    <property type="match status" value="1"/>
</dbReference>
<dbReference type="RefSeq" id="WP_146800453.1">
    <property type="nucleotide sequence ID" value="NZ_VOLP01000025.1"/>
</dbReference>
<feature type="domain" description="Response regulatory" evidence="11">
    <location>
        <begin position="1063"/>
        <end position="1177"/>
    </location>
</feature>
<dbReference type="GO" id="GO:0009927">
    <property type="term" value="F:histidine phosphotransfer kinase activity"/>
    <property type="evidence" value="ECO:0007669"/>
    <property type="project" value="TreeGrafter"/>
</dbReference>
<keyword evidence="6" id="KW-0902">Two-component regulatory system</keyword>
<keyword evidence="5" id="KW-0418">Kinase</keyword>
<dbReference type="Pfam" id="PF00072">
    <property type="entry name" value="Response_reg"/>
    <property type="match status" value="3"/>
</dbReference>
<dbReference type="Pfam" id="PF00512">
    <property type="entry name" value="HisKA"/>
    <property type="match status" value="1"/>
</dbReference>
<dbReference type="SUPFAM" id="SSF55874">
    <property type="entry name" value="ATPase domain of HSP90 chaperone/DNA topoisomerase II/histidine kinase"/>
    <property type="match status" value="1"/>
</dbReference>
<feature type="domain" description="Response regulatory" evidence="11">
    <location>
        <begin position="941"/>
        <end position="1054"/>
    </location>
</feature>
<dbReference type="Gene3D" id="3.30.565.10">
    <property type="entry name" value="Histidine kinase-like ATPase, C-terminal domain"/>
    <property type="match status" value="1"/>
</dbReference>
<dbReference type="InterPro" id="IPR036890">
    <property type="entry name" value="HATPase_C_sf"/>
</dbReference>
<dbReference type="InterPro" id="IPR001789">
    <property type="entry name" value="Sig_transdc_resp-reg_receiver"/>
</dbReference>
<keyword evidence="14" id="KW-1185">Reference proteome</keyword>
<dbReference type="InterPro" id="IPR029016">
    <property type="entry name" value="GAF-like_dom_sf"/>
</dbReference>
<dbReference type="InterPro" id="IPR003661">
    <property type="entry name" value="HisK_dim/P_dom"/>
</dbReference>
<dbReference type="InterPro" id="IPR005467">
    <property type="entry name" value="His_kinase_dom"/>
</dbReference>
<reference evidence="13 15" key="1">
    <citation type="submission" date="2019-07" db="EMBL/GenBank/DDBJ databases">
        <title>Genomes of sea-ice associated Colwellia species.</title>
        <authorList>
            <person name="Bowman J.P."/>
        </authorList>
    </citation>
    <scope>NUCLEOTIDE SEQUENCE [LARGE SCALE GENOMIC DNA]</scope>
    <source>
        <strain evidence="12 14">ACAM 607</strain>
        <strain evidence="13 15">IC036</strain>
    </source>
</reference>
<evidence type="ECO:0000313" key="14">
    <source>
        <dbReference type="Proteomes" id="UP000321525"/>
    </source>
</evidence>
<accession>A0A5C6Q6W3</accession>
<dbReference type="CDD" id="cd16922">
    <property type="entry name" value="HATPase_EvgS-ArcB-TorS-like"/>
    <property type="match status" value="1"/>
</dbReference>
<evidence type="ECO:0000256" key="8">
    <source>
        <dbReference type="SAM" id="MobiDB-lite"/>
    </source>
</evidence>
<feature type="domain" description="Histidine kinase" evidence="10">
    <location>
        <begin position="676"/>
        <end position="894"/>
    </location>
</feature>
<dbReference type="SMART" id="SM00388">
    <property type="entry name" value="HisKA"/>
    <property type="match status" value="1"/>
</dbReference>
<dbReference type="FunFam" id="3.30.565.10:FF:000010">
    <property type="entry name" value="Sensor histidine kinase RcsC"/>
    <property type="match status" value="1"/>
</dbReference>
<dbReference type="EC" id="2.7.13.3" evidence="2"/>
<dbReference type="SUPFAM" id="SSF55781">
    <property type="entry name" value="GAF domain-like"/>
    <property type="match status" value="1"/>
</dbReference>
<dbReference type="Pfam" id="PF12729">
    <property type="entry name" value="4HB_MCP_1"/>
    <property type="match status" value="1"/>
</dbReference>
<feature type="transmembrane region" description="Helical" evidence="9">
    <location>
        <begin position="12"/>
        <end position="36"/>
    </location>
</feature>
<name>A0A5C6Q6W3_9GAMM</name>
<feature type="region of interest" description="Disordered" evidence="8">
    <location>
        <begin position="594"/>
        <end position="641"/>
    </location>
</feature>
<evidence type="ECO:0000313" key="12">
    <source>
        <dbReference type="EMBL" id="TWX55855.1"/>
    </source>
</evidence>
<dbReference type="PANTHER" id="PTHR43047:SF72">
    <property type="entry name" value="OSMOSENSING HISTIDINE PROTEIN KINASE SLN1"/>
    <property type="match status" value="1"/>
</dbReference>
<dbReference type="OrthoDB" id="9810730at2"/>
<evidence type="ECO:0000256" key="5">
    <source>
        <dbReference type="ARBA" id="ARBA00022777"/>
    </source>
</evidence>
<evidence type="ECO:0000256" key="4">
    <source>
        <dbReference type="ARBA" id="ARBA00022679"/>
    </source>
</evidence>
<dbReference type="PRINTS" id="PR00344">
    <property type="entry name" value="BCTRLSENSOR"/>
</dbReference>
<dbReference type="GO" id="GO:0000155">
    <property type="term" value="F:phosphorelay sensor kinase activity"/>
    <property type="evidence" value="ECO:0007669"/>
    <property type="project" value="InterPro"/>
</dbReference>
<dbReference type="Proteomes" id="UP000321525">
    <property type="component" value="Unassembled WGS sequence"/>
</dbReference>
<dbReference type="EMBL" id="VOLQ01000029">
    <property type="protein sequence ID" value="TWX64725.1"/>
    <property type="molecule type" value="Genomic_DNA"/>
</dbReference>
<feature type="domain" description="Response regulatory" evidence="11">
    <location>
        <begin position="1201"/>
        <end position="1318"/>
    </location>
</feature>
<dbReference type="SUPFAM" id="SSF47384">
    <property type="entry name" value="Homodimeric domain of signal transducing histidine kinase"/>
    <property type="match status" value="1"/>
</dbReference>
<keyword evidence="9" id="KW-0472">Membrane</keyword>
<evidence type="ECO:0000313" key="15">
    <source>
        <dbReference type="Proteomes" id="UP000321917"/>
    </source>
</evidence>
<keyword evidence="9" id="KW-1133">Transmembrane helix</keyword>
<evidence type="ECO:0000256" key="3">
    <source>
        <dbReference type="ARBA" id="ARBA00022553"/>
    </source>
</evidence>
<dbReference type="CDD" id="cd00156">
    <property type="entry name" value="REC"/>
    <property type="match status" value="2"/>
</dbReference>
<dbReference type="InterPro" id="IPR003018">
    <property type="entry name" value="GAF"/>
</dbReference>
<dbReference type="InterPro" id="IPR003594">
    <property type="entry name" value="HATPase_dom"/>
</dbReference>
<organism evidence="13 15">
    <name type="scientific">Colwellia hornerae</name>
    <dbReference type="NCBI Taxonomy" id="89402"/>
    <lineage>
        <taxon>Bacteria</taxon>
        <taxon>Pseudomonadati</taxon>
        <taxon>Pseudomonadota</taxon>
        <taxon>Gammaproteobacteria</taxon>
        <taxon>Alteromonadales</taxon>
        <taxon>Colwelliaceae</taxon>
        <taxon>Colwellia</taxon>
    </lineage>
</organism>